<dbReference type="InterPro" id="IPR042837">
    <property type="entry name" value="PTX3"/>
</dbReference>
<feature type="domain" description="LamG-like jellyroll fold" evidence="4">
    <location>
        <begin position="762"/>
        <end position="930"/>
    </location>
</feature>
<protein>
    <recommendedName>
        <fullName evidence="4">LamG-like jellyroll fold domain-containing protein</fullName>
    </recommendedName>
</protein>
<keyword evidence="2" id="KW-1015">Disulfide bond</keyword>
<proteinExistence type="predicted"/>
<organism evidence="5 6">
    <name type="scientific">Planotetraspora thailandica</name>
    <dbReference type="NCBI Taxonomy" id="487172"/>
    <lineage>
        <taxon>Bacteria</taxon>
        <taxon>Bacillati</taxon>
        <taxon>Actinomycetota</taxon>
        <taxon>Actinomycetes</taxon>
        <taxon>Streptosporangiales</taxon>
        <taxon>Streptosporangiaceae</taxon>
        <taxon>Planotetraspora</taxon>
    </lineage>
</organism>
<feature type="domain" description="LamG-like jellyroll fold" evidence="4">
    <location>
        <begin position="536"/>
        <end position="669"/>
    </location>
</feature>
<dbReference type="PANTHER" id="PTHR46943:SF1">
    <property type="entry name" value="PENTRAXIN-RELATED PROTEIN PTX3"/>
    <property type="match status" value="1"/>
</dbReference>
<dbReference type="Gene3D" id="2.60.120.200">
    <property type="match status" value="3"/>
</dbReference>
<name>A0A8J4DEL1_9ACTN</name>
<gene>
    <name evidence="5" type="ORF">Pth03_68310</name>
</gene>
<dbReference type="Proteomes" id="UP000605992">
    <property type="component" value="Unassembled WGS sequence"/>
</dbReference>
<evidence type="ECO:0000313" key="5">
    <source>
        <dbReference type="EMBL" id="GII58442.1"/>
    </source>
</evidence>
<dbReference type="InterPro" id="IPR013320">
    <property type="entry name" value="ConA-like_dom_sf"/>
</dbReference>
<keyword evidence="6" id="KW-1185">Reference proteome</keyword>
<reference evidence="5" key="1">
    <citation type="submission" date="2021-01" db="EMBL/GenBank/DDBJ databases">
        <title>Whole genome shotgun sequence of Planotetraspora thailandica NBRC 104271.</title>
        <authorList>
            <person name="Komaki H."/>
            <person name="Tamura T."/>
        </authorList>
    </citation>
    <scope>NUCLEOTIDE SEQUENCE</scope>
    <source>
        <strain evidence="5">NBRC 104271</strain>
    </source>
</reference>
<dbReference type="AlphaFoldDB" id="A0A8J4DEL1"/>
<dbReference type="EMBL" id="BOOR01000064">
    <property type="protein sequence ID" value="GII58442.1"/>
    <property type="molecule type" value="Genomic_DNA"/>
</dbReference>
<feature type="domain" description="LamG-like jellyroll fold" evidence="4">
    <location>
        <begin position="323"/>
        <end position="459"/>
    </location>
</feature>
<dbReference type="PANTHER" id="PTHR46943">
    <property type="entry name" value="PENTRAXIN-RELATED PROTEIN PTX3"/>
    <property type="match status" value="1"/>
</dbReference>
<dbReference type="SMART" id="SM00560">
    <property type="entry name" value="LamGL"/>
    <property type="match status" value="3"/>
</dbReference>
<dbReference type="InterPro" id="IPR006558">
    <property type="entry name" value="LamG-like"/>
</dbReference>
<dbReference type="RefSeq" id="WP_203948541.1">
    <property type="nucleotide sequence ID" value="NZ_BOOR01000064.1"/>
</dbReference>
<evidence type="ECO:0000259" key="4">
    <source>
        <dbReference type="SMART" id="SM00560"/>
    </source>
</evidence>
<evidence type="ECO:0000256" key="2">
    <source>
        <dbReference type="ARBA" id="ARBA00023157"/>
    </source>
</evidence>
<feature type="compositionally biased region" description="Low complexity" evidence="3">
    <location>
        <begin position="98"/>
        <end position="107"/>
    </location>
</feature>
<dbReference type="GO" id="GO:0006955">
    <property type="term" value="P:immune response"/>
    <property type="evidence" value="ECO:0007669"/>
    <property type="project" value="InterPro"/>
</dbReference>
<evidence type="ECO:0000313" key="6">
    <source>
        <dbReference type="Proteomes" id="UP000605992"/>
    </source>
</evidence>
<evidence type="ECO:0000256" key="1">
    <source>
        <dbReference type="ARBA" id="ARBA00022729"/>
    </source>
</evidence>
<dbReference type="SUPFAM" id="SSF49899">
    <property type="entry name" value="Concanavalin A-like lectins/glucanases"/>
    <property type="match status" value="3"/>
</dbReference>
<keyword evidence="1" id="KW-0732">Signal</keyword>
<accession>A0A8J4DEL1</accession>
<dbReference type="Pfam" id="PF13385">
    <property type="entry name" value="Laminin_G_3"/>
    <property type="match status" value="3"/>
</dbReference>
<comment type="caution">
    <text evidence="5">The sequence shown here is derived from an EMBL/GenBank/DDBJ whole genome shotgun (WGS) entry which is preliminary data.</text>
</comment>
<sequence>MAVAVLSLDAGIGITPASAAVNMPPAQPSAADLTMSPGSVCQTEPVLINRLPQLTAKLTDLDGGRLGAQFAVSWPDASGKVVRQWWSTGDENTPPPSGSFKSSGSPFTAPPLPESIPQETVAGWEVRAWDGLAWGPWSSAGDATRCRFAYEKGGPEDPVVTSADYPGSMDPTAAPPPTVGLGRYGTFTVSSSSTDVVRYLWDLDTSASANHVIATKAGAPRDIQVLPTSDGPHSLAVRAVDAYGNSSREVTYRFNVLPGQPDRAAWSLDEGSGAVAAGSSGSYPLDLGGHAALGADGHSGTALTMTDEDSYAESRGAVLDFARGFTVSAWVKADDLSRSRTVLSQAGTYNSGVALGYDAESGKWALRLSTADDPSGTAVAATSGAPAVPGRWTHLVGTYNGKSATLYVDGVAAPSVSVTAFGARGNLEIGRLRDRGAWAEPWAGEIDDLRVWDRAVSASQVARLHATGDVTTGVPAKVVWPLDEAAGPADGHPETQDVTFHGGVQSGQPGYTGKAAAFDGSDGYGDTPRAVADSRRDFSAGAWVQLADTTADHTAVSQSGSFALGFDHERQAWVFRLPTSDGTGEQSVYSAAQVDPGEWTHLLGVYDRTAKRITLYVNGQAGPSEAAPSVGNADGGLQLGRSLEADDGQDYWKGSVDDVRVFDRILAQTEVSKLAAPKPPALAGRWMLNSAPDGVTPDASPAKLGATLSGGAGIGTSFWTEWLVGDGDGTNADGQEESDGGLVLDGVDGYAATATSPLDTTQSFTVAGWVNLPAIPDCPAEKDLADCDMTVLSLLGDADHPYNSVFTLRWHVTARGDAESGPGGVWQVEMPDRDAPGAVRAVAEHSYGGGLGTWNHLAVVYDAARDQLRLYVDGQLQNSQSVVSTADGVKPFAGTGGLQFGRNWSEGVAGGYFAGSIDDVWAYQGALDDVKIRGLASLVEFPTSTGP</sequence>
<feature type="region of interest" description="Disordered" evidence="3">
    <location>
        <begin position="86"/>
        <end position="115"/>
    </location>
</feature>
<evidence type="ECO:0000256" key="3">
    <source>
        <dbReference type="SAM" id="MobiDB-lite"/>
    </source>
</evidence>